<accession>A0A366D2Z0</accession>
<evidence type="ECO:0000259" key="1">
    <source>
        <dbReference type="PROSITE" id="PS51186"/>
    </source>
</evidence>
<dbReference type="Proteomes" id="UP000252586">
    <property type="component" value="Unassembled WGS sequence"/>
</dbReference>
<dbReference type="PANTHER" id="PTHR42791">
    <property type="entry name" value="GNAT FAMILY ACETYLTRANSFERASE"/>
    <property type="match status" value="1"/>
</dbReference>
<dbReference type="Pfam" id="PF00583">
    <property type="entry name" value="Acetyltransf_1"/>
    <property type="match status" value="1"/>
</dbReference>
<dbReference type="GeneID" id="80346257"/>
<keyword evidence="2" id="KW-0808">Transferase</keyword>
<comment type="caution">
    <text evidence="2">The sequence shown here is derived from an EMBL/GenBank/DDBJ whole genome shotgun (WGS) entry which is preliminary data.</text>
</comment>
<gene>
    <name evidence="2" type="ORF">DFR74_1161</name>
</gene>
<dbReference type="SUPFAM" id="SSF55729">
    <property type="entry name" value="Acyl-CoA N-acyltransferases (Nat)"/>
    <property type="match status" value="1"/>
</dbReference>
<protein>
    <submittedName>
        <fullName evidence="2">Acetyltransferase (GNAT) family protein</fullName>
    </submittedName>
</protein>
<dbReference type="STRING" id="1210090.GCA_001613185_04044"/>
<proteinExistence type="predicted"/>
<feature type="domain" description="N-acetyltransferase" evidence="1">
    <location>
        <begin position="3"/>
        <end position="201"/>
    </location>
</feature>
<evidence type="ECO:0000313" key="3">
    <source>
        <dbReference type="Proteomes" id="UP000252586"/>
    </source>
</evidence>
<sequence>MPITTRAATTADITDCAQVLADAFRDDPLMSAIWPNPQQRHRALPRYFTASLRHFHLPGGGVRVATDPDGVIRSVAVWDPPARWDQPVSTTLRAAPDLLPALTSRTFAAITVRRTLDRHHPHQPEHWYLANIGTSPAHQGHGYATRLITDRLTSAPATPAYLVCTREDNTPYYQRLGFATTESFHLPVGARPTMWAMTINM</sequence>
<dbReference type="PROSITE" id="PS51186">
    <property type="entry name" value="GNAT"/>
    <property type="match status" value="1"/>
</dbReference>
<reference evidence="2 3" key="1">
    <citation type="submission" date="2018-06" db="EMBL/GenBank/DDBJ databases">
        <title>Genomic Encyclopedia of Type Strains, Phase IV (KMG-IV): sequencing the most valuable type-strain genomes for metagenomic binning, comparative biology and taxonomic classification.</title>
        <authorList>
            <person name="Goeker M."/>
        </authorList>
    </citation>
    <scope>NUCLEOTIDE SEQUENCE [LARGE SCALE GENOMIC DNA]</scope>
    <source>
        <strain evidence="2 3">DSM 44599</strain>
    </source>
</reference>
<dbReference type="GO" id="GO:0016747">
    <property type="term" value="F:acyltransferase activity, transferring groups other than amino-acyl groups"/>
    <property type="evidence" value="ECO:0007669"/>
    <property type="project" value="InterPro"/>
</dbReference>
<dbReference type="EMBL" id="QNRE01000016">
    <property type="protein sequence ID" value="RBO84440.1"/>
    <property type="molecule type" value="Genomic_DNA"/>
</dbReference>
<dbReference type="InterPro" id="IPR000182">
    <property type="entry name" value="GNAT_dom"/>
</dbReference>
<dbReference type="CDD" id="cd04301">
    <property type="entry name" value="NAT_SF"/>
    <property type="match status" value="1"/>
</dbReference>
<dbReference type="AlphaFoldDB" id="A0A366D2Z0"/>
<dbReference type="RefSeq" id="WP_232110912.1">
    <property type="nucleotide sequence ID" value="NZ_QNRE01000016.1"/>
</dbReference>
<dbReference type="Gene3D" id="3.40.630.30">
    <property type="match status" value="1"/>
</dbReference>
<keyword evidence="3" id="KW-1185">Reference proteome</keyword>
<dbReference type="PANTHER" id="PTHR42791:SF1">
    <property type="entry name" value="N-ACETYLTRANSFERASE DOMAIN-CONTAINING PROTEIN"/>
    <property type="match status" value="1"/>
</dbReference>
<evidence type="ECO:0000313" key="2">
    <source>
        <dbReference type="EMBL" id="RBO84440.1"/>
    </source>
</evidence>
<name>A0A366D2Z0_9NOCA</name>
<organism evidence="2 3">
    <name type="scientific">Nocardia puris</name>
    <dbReference type="NCBI Taxonomy" id="208602"/>
    <lineage>
        <taxon>Bacteria</taxon>
        <taxon>Bacillati</taxon>
        <taxon>Actinomycetota</taxon>
        <taxon>Actinomycetes</taxon>
        <taxon>Mycobacteriales</taxon>
        <taxon>Nocardiaceae</taxon>
        <taxon>Nocardia</taxon>
    </lineage>
</organism>
<dbReference type="InterPro" id="IPR052523">
    <property type="entry name" value="Trichothecene_AcTrans"/>
</dbReference>
<dbReference type="InterPro" id="IPR016181">
    <property type="entry name" value="Acyl_CoA_acyltransferase"/>
</dbReference>